<dbReference type="Pfam" id="PF00356">
    <property type="entry name" value="LacI"/>
    <property type="match status" value="1"/>
</dbReference>
<dbReference type="PROSITE" id="PS50932">
    <property type="entry name" value="HTH_LACI_2"/>
    <property type="match status" value="1"/>
</dbReference>
<dbReference type="CDD" id="cd06296">
    <property type="entry name" value="PBP1_CatR-like"/>
    <property type="match status" value="1"/>
</dbReference>
<dbReference type="PANTHER" id="PTHR30146:SF153">
    <property type="entry name" value="LACTOSE OPERON REPRESSOR"/>
    <property type="match status" value="1"/>
</dbReference>
<dbReference type="SUPFAM" id="SSF53822">
    <property type="entry name" value="Periplasmic binding protein-like I"/>
    <property type="match status" value="1"/>
</dbReference>
<evidence type="ECO:0000259" key="4">
    <source>
        <dbReference type="PROSITE" id="PS50932"/>
    </source>
</evidence>
<evidence type="ECO:0000313" key="5">
    <source>
        <dbReference type="EMBL" id="GAA4630448.1"/>
    </source>
</evidence>
<dbReference type="SMART" id="SM00354">
    <property type="entry name" value="HTH_LACI"/>
    <property type="match status" value="1"/>
</dbReference>
<dbReference type="Pfam" id="PF13377">
    <property type="entry name" value="Peripla_BP_3"/>
    <property type="match status" value="1"/>
</dbReference>
<keyword evidence="3" id="KW-0804">Transcription</keyword>
<name>A0ABP8UHB5_9ACTN</name>
<protein>
    <submittedName>
        <fullName evidence="5">LacI family DNA-binding transcriptional regulator</fullName>
    </submittedName>
</protein>
<dbReference type="SUPFAM" id="SSF47413">
    <property type="entry name" value="lambda repressor-like DNA-binding domains"/>
    <property type="match status" value="1"/>
</dbReference>
<dbReference type="GO" id="GO:0003677">
    <property type="term" value="F:DNA binding"/>
    <property type="evidence" value="ECO:0007669"/>
    <property type="project" value="UniProtKB-KW"/>
</dbReference>
<comment type="caution">
    <text evidence="5">The sequence shown here is derived from an EMBL/GenBank/DDBJ whole genome shotgun (WGS) entry which is preliminary data.</text>
</comment>
<dbReference type="Gene3D" id="3.40.50.2300">
    <property type="match status" value="2"/>
</dbReference>
<reference evidence="6" key="1">
    <citation type="journal article" date="2019" name="Int. J. Syst. Evol. Microbiol.">
        <title>The Global Catalogue of Microorganisms (GCM) 10K type strain sequencing project: providing services to taxonomists for standard genome sequencing and annotation.</title>
        <authorList>
            <consortium name="The Broad Institute Genomics Platform"/>
            <consortium name="The Broad Institute Genome Sequencing Center for Infectious Disease"/>
            <person name="Wu L."/>
            <person name="Ma J."/>
        </authorList>
    </citation>
    <scope>NUCLEOTIDE SEQUENCE [LARGE SCALE GENOMIC DNA]</scope>
    <source>
        <strain evidence="6">JCM 17939</strain>
    </source>
</reference>
<proteinExistence type="predicted"/>
<dbReference type="EMBL" id="BAABHK010000008">
    <property type="protein sequence ID" value="GAA4630448.1"/>
    <property type="molecule type" value="Genomic_DNA"/>
</dbReference>
<keyword evidence="1" id="KW-0805">Transcription regulation</keyword>
<dbReference type="RefSeq" id="WP_345434039.1">
    <property type="nucleotide sequence ID" value="NZ_BAABHK010000008.1"/>
</dbReference>
<evidence type="ECO:0000313" key="6">
    <source>
        <dbReference type="Proteomes" id="UP001501442"/>
    </source>
</evidence>
<evidence type="ECO:0000256" key="3">
    <source>
        <dbReference type="ARBA" id="ARBA00023163"/>
    </source>
</evidence>
<dbReference type="InterPro" id="IPR010982">
    <property type="entry name" value="Lambda_DNA-bd_dom_sf"/>
</dbReference>
<dbReference type="InterPro" id="IPR000843">
    <property type="entry name" value="HTH_LacI"/>
</dbReference>
<keyword evidence="2 5" id="KW-0238">DNA-binding</keyword>
<feature type="domain" description="HTH lacI-type" evidence="4">
    <location>
        <begin position="8"/>
        <end position="62"/>
    </location>
</feature>
<dbReference type="Gene3D" id="1.10.260.40">
    <property type="entry name" value="lambda repressor-like DNA-binding domains"/>
    <property type="match status" value="1"/>
</dbReference>
<dbReference type="CDD" id="cd01392">
    <property type="entry name" value="HTH_LacI"/>
    <property type="match status" value="1"/>
</dbReference>
<organism evidence="5 6">
    <name type="scientific">Actinoallomurus vinaceus</name>
    <dbReference type="NCBI Taxonomy" id="1080074"/>
    <lineage>
        <taxon>Bacteria</taxon>
        <taxon>Bacillati</taxon>
        <taxon>Actinomycetota</taxon>
        <taxon>Actinomycetes</taxon>
        <taxon>Streptosporangiales</taxon>
        <taxon>Thermomonosporaceae</taxon>
        <taxon>Actinoallomurus</taxon>
    </lineage>
</organism>
<dbReference type="InterPro" id="IPR028082">
    <property type="entry name" value="Peripla_BP_I"/>
</dbReference>
<evidence type="ECO:0000256" key="2">
    <source>
        <dbReference type="ARBA" id="ARBA00023125"/>
    </source>
</evidence>
<accession>A0ABP8UHB5</accession>
<keyword evidence="6" id="KW-1185">Reference proteome</keyword>
<dbReference type="InterPro" id="IPR046335">
    <property type="entry name" value="LacI/GalR-like_sensor"/>
</dbReference>
<dbReference type="PANTHER" id="PTHR30146">
    <property type="entry name" value="LACI-RELATED TRANSCRIPTIONAL REPRESSOR"/>
    <property type="match status" value="1"/>
</dbReference>
<sequence>MSGATARPTLAFIASEAGVSPATVSKVLNGRTDVAPATRERITDLLKAHNYLAPGGRRARRSGLIDVVINGLDSPWAVEILRGVEAECAERGVGTVVSLVRGDDARPSSWTSLIALHGSDGVIMVSCRMTPDQREQIERTGVGLVVIDPIEPPDSGLASVGTTDWAGGRAATEHLISLGHRRIAVIGGPPDMLCTQARIDGYRTALERAGIEVDRRLIRYGGFRHEGAFRAALDLLALEDRPTAVFAGNDEQAMGVYEAARQSDLRVPDGLSVVGFDDLPLCQWLSPPLTTVRQPLEEMGRTAARSIFQQLDGEPLVSPRVELATELRVRLSTAPPPGA</sequence>
<dbReference type="Proteomes" id="UP001501442">
    <property type="component" value="Unassembled WGS sequence"/>
</dbReference>
<gene>
    <name evidence="5" type="ORF">GCM10023196_055850</name>
</gene>
<evidence type="ECO:0000256" key="1">
    <source>
        <dbReference type="ARBA" id="ARBA00023015"/>
    </source>
</evidence>